<dbReference type="GO" id="GO:0046390">
    <property type="term" value="P:ribose phosphate biosynthetic process"/>
    <property type="evidence" value="ECO:0007669"/>
    <property type="project" value="TreeGrafter"/>
</dbReference>
<reference evidence="1 2" key="1">
    <citation type="submission" date="2020-05" db="EMBL/GenBank/DDBJ databases">
        <title>Identification and distribution of gene clusters putatively required for synthesis of sphingolipid metabolism inhibitors in phylogenetically diverse species of the filamentous fungus Fusarium.</title>
        <authorList>
            <person name="Kim H.-S."/>
            <person name="Busman M."/>
            <person name="Brown D.W."/>
            <person name="Divon H."/>
            <person name="Uhlig S."/>
            <person name="Proctor R.H."/>
        </authorList>
    </citation>
    <scope>NUCLEOTIDE SEQUENCE [LARGE SCALE GENOMIC DNA]</scope>
    <source>
        <strain evidence="1 2">NRRL 20693</strain>
    </source>
</reference>
<dbReference type="SUPFAM" id="SSF53254">
    <property type="entry name" value="Phosphoglycerate mutase-like"/>
    <property type="match status" value="1"/>
</dbReference>
<gene>
    <name evidence="1" type="ORF">FHETE_10190</name>
</gene>
<keyword evidence="2" id="KW-1185">Reference proteome</keyword>
<dbReference type="AlphaFoldDB" id="A0A8H5WGP3"/>
<dbReference type="EMBL" id="JAAGWQ010000267">
    <property type="protein sequence ID" value="KAF5657830.1"/>
    <property type="molecule type" value="Genomic_DNA"/>
</dbReference>
<evidence type="ECO:0000313" key="1">
    <source>
        <dbReference type="EMBL" id="KAF5657830.1"/>
    </source>
</evidence>
<proteinExistence type="predicted"/>
<evidence type="ECO:0008006" key="3">
    <source>
        <dbReference type="Google" id="ProtNLM"/>
    </source>
</evidence>
<dbReference type="InterPro" id="IPR050275">
    <property type="entry name" value="PGM_Phosphatase"/>
</dbReference>
<organism evidence="1 2">
    <name type="scientific">Fusarium heterosporum</name>
    <dbReference type="NCBI Taxonomy" id="42747"/>
    <lineage>
        <taxon>Eukaryota</taxon>
        <taxon>Fungi</taxon>
        <taxon>Dikarya</taxon>
        <taxon>Ascomycota</taxon>
        <taxon>Pezizomycotina</taxon>
        <taxon>Sordariomycetes</taxon>
        <taxon>Hypocreomycetidae</taxon>
        <taxon>Hypocreales</taxon>
        <taxon>Nectriaceae</taxon>
        <taxon>Fusarium</taxon>
        <taxon>Fusarium heterosporum species complex</taxon>
    </lineage>
</organism>
<dbReference type="Pfam" id="PF00300">
    <property type="entry name" value="His_Phos_1"/>
    <property type="match status" value="1"/>
</dbReference>
<dbReference type="Proteomes" id="UP000567885">
    <property type="component" value="Unassembled WGS sequence"/>
</dbReference>
<dbReference type="CDD" id="cd07067">
    <property type="entry name" value="HP_PGM_like"/>
    <property type="match status" value="1"/>
</dbReference>
<dbReference type="PIRSF" id="PIRSF000709">
    <property type="entry name" value="6PFK_2-Ptase"/>
    <property type="match status" value="1"/>
</dbReference>
<evidence type="ECO:0000313" key="2">
    <source>
        <dbReference type="Proteomes" id="UP000567885"/>
    </source>
</evidence>
<dbReference type="SMART" id="SM00855">
    <property type="entry name" value="PGAM"/>
    <property type="match status" value="1"/>
</dbReference>
<dbReference type="InterPro" id="IPR013078">
    <property type="entry name" value="His_Pase_superF_clade-1"/>
</dbReference>
<protein>
    <recommendedName>
        <fullName evidence="3">Phosphoglycerate mutase</fullName>
    </recommendedName>
</protein>
<dbReference type="InterPro" id="IPR029033">
    <property type="entry name" value="His_PPase_superfam"/>
</dbReference>
<comment type="caution">
    <text evidence="1">The sequence shown here is derived from an EMBL/GenBank/DDBJ whole genome shotgun (WGS) entry which is preliminary data.</text>
</comment>
<sequence length="208" mass="23710">MAPSVFLIRHDIKLTENGEKEALLVGNEFVGPEKHINPSTIARVFVSPRIRARETFEFAVKGFPEIREKVIFDERFREWDHGRYEGKTTEEIKELRASEGLDKSSTWSIWTGGCDGGESVEDMSNRVEEAIAMVQEIQKYYMDNESYGNVMIVGHGTFLRCFWKIWGGLPISSAVNIRLDTGTVATLSYEQNDVKKRIIPVGFKGRSR</sequence>
<dbReference type="PANTHER" id="PTHR48100">
    <property type="entry name" value="BROAD-SPECIFICITY PHOSPHATASE YOR283W-RELATED"/>
    <property type="match status" value="1"/>
</dbReference>
<dbReference type="GO" id="GO:0050278">
    <property type="term" value="F:sedoheptulose-bisphosphatase activity"/>
    <property type="evidence" value="ECO:0007669"/>
    <property type="project" value="TreeGrafter"/>
</dbReference>
<accession>A0A8H5WGP3</accession>
<dbReference type="Gene3D" id="3.40.50.1240">
    <property type="entry name" value="Phosphoglycerate mutase-like"/>
    <property type="match status" value="1"/>
</dbReference>
<dbReference type="OrthoDB" id="4818801at2759"/>
<name>A0A8H5WGP3_FUSHE</name>
<dbReference type="PANTHER" id="PTHR48100:SF15">
    <property type="entry name" value="SEDOHEPTULOSE 1,7-BISPHOSPHATASE"/>
    <property type="match status" value="1"/>
</dbReference>